<dbReference type="OrthoDB" id="287318at2"/>
<keyword evidence="4" id="KW-1185">Reference proteome</keyword>
<dbReference type="RefSeq" id="WP_146957928.1">
    <property type="nucleotide sequence ID" value="NZ_CP042467.1"/>
</dbReference>
<dbReference type="Proteomes" id="UP000321595">
    <property type="component" value="Chromosome"/>
</dbReference>
<evidence type="ECO:0000313" key="4">
    <source>
        <dbReference type="Proteomes" id="UP000321595"/>
    </source>
</evidence>
<dbReference type="PROSITE" id="PS50164">
    <property type="entry name" value="GIY_YIG"/>
    <property type="match status" value="1"/>
</dbReference>
<evidence type="ECO:0000313" key="3">
    <source>
        <dbReference type="EMBL" id="QED26468.1"/>
    </source>
</evidence>
<protein>
    <submittedName>
        <fullName evidence="3">GIY-YIG nuclease family protein</fullName>
    </submittedName>
</protein>
<organism evidence="3 4">
    <name type="scientific">Microvenator marinus</name>
    <dbReference type="NCBI Taxonomy" id="2600177"/>
    <lineage>
        <taxon>Bacteria</taxon>
        <taxon>Deltaproteobacteria</taxon>
        <taxon>Bradymonadales</taxon>
        <taxon>Microvenatoraceae</taxon>
        <taxon>Microvenator</taxon>
    </lineage>
</organism>
<dbReference type="SUPFAM" id="SSF82771">
    <property type="entry name" value="GIY-YIG endonuclease"/>
    <property type="match status" value="1"/>
</dbReference>
<gene>
    <name evidence="3" type="ORF">FRD01_04240</name>
</gene>
<evidence type="ECO:0000259" key="2">
    <source>
        <dbReference type="PROSITE" id="PS50164"/>
    </source>
</evidence>
<dbReference type="EMBL" id="CP042467">
    <property type="protein sequence ID" value="QED26468.1"/>
    <property type="molecule type" value="Genomic_DNA"/>
</dbReference>
<dbReference type="KEGG" id="bbae:FRD01_04240"/>
<dbReference type="InterPro" id="IPR050190">
    <property type="entry name" value="UPF0213_domain"/>
</dbReference>
<name>A0A5B8XN81_9DELT</name>
<dbReference type="InterPro" id="IPR000305">
    <property type="entry name" value="GIY-YIG_endonuc"/>
</dbReference>
<dbReference type="AlphaFoldDB" id="A0A5B8XN81"/>
<feature type="domain" description="GIY-YIG" evidence="2">
    <location>
        <begin position="1"/>
        <end position="77"/>
    </location>
</feature>
<dbReference type="PANTHER" id="PTHR34477">
    <property type="entry name" value="UPF0213 PROTEIN YHBQ"/>
    <property type="match status" value="1"/>
</dbReference>
<evidence type="ECO:0000256" key="1">
    <source>
        <dbReference type="ARBA" id="ARBA00007435"/>
    </source>
</evidence>
<dbReference type="Gene3D" id="3.40.1440.10">
    <property type="entry name" value="GIY-YIG endonuclease"/>
    <property type="match status" value="1"/>
</dbReference>
<proteinExistence type="inferred from homology"/>
<dbReference type="InterPro" id="IPR035901">
    <property type="entry name" value="GIY-YIG_endonuc_sf"/>
</dbReference>
<dbReference type="PANTHER" id="PTHR34477:SF1">
    <property type="entry name" value="UPF0213 PROTEIN YHBQ"/>
    <property type="match status" value="1"/>
</dbReference>
<sequence length="88" mass="10464">MAWFLYVVECADGTLYAGITTEIERRLQEHNTSAKGARYTRARRPVRLLQEAEFESRSQASKAEYYFKRLTRTRKKEWVIEPFDLIES</sequence>
<comment type="similarity">
    <text evidence="1">Belongs to the UPF0213 family.</text>
</comment>
<reference evidence="3 4" key="1">
    <citation type="submission" date="2019-08" db="EMBL/GenBank/DDBJ databases">
        <authorList>
            <person name="Liang Q."/>
        </authorList>
    </citation>
    <scope>NUCLEOTIDE SEQUENCE [LARGE SCALE GENOMIC DNA]</scope>
    <source>
        <strain evidence="3 4">V1718</strain>
    </source>
</reference>
<dbReference type="Pfam" id="PF01541">
    <property type="entry name" value="GIY-YIG"/>
    <property type="match status" value="1"/>
</dbReference>
<accession>A0A5B8XN81</accession>
<dbReference type="CDD" id="cd10456">
    <property type="entry name" value="GIY-YIG_UPF0213"/>
    <property type="match status" value="1"/>
</dbReference>